<dbReference type="InterPro" id="IPR033932">
    <property type="entry name" value="YtcJ-like"/>
</dbReference>
<dbReference type="Gene3D" id="3.20.20.140">
    <property type="entry name" value="Metal-dependent hydrolases"/>
    <property type="match status" value="1"/>
</dbReference>
<evidence type="ECO:0000259" key="1">
    <source>
        <dbReference type="Pfam" id="PF07969"/>
    </source>
</evidence>
<dbReference type="EMBL" id="RBZO01000004">
    <property type="protein sequence ID" value="RKQ17605.1"/>
    <property type="molecule type" value="Genomic_DNA"/>
</dbReference>
<dbReference type="PANTHER" id="PTHR22642:SF2">
    <property type="entry name" value="PROTEIN LONG AFTER FAR-RED 3"/>
    <property type="match status" value="1"/>
</dbReference>
<dbReference type="SUPFAM" id="SSF51338">
    <property type="entry name" value="Composite domain of metallo-dependent hydrolases"/>
    <property type="match status" value="1"/>
</dbReference>
<proteinExistence type="predicted"/>
<keyword evidence="3" id="KW-1185">Reference proteome</keyword>
<dbReference type="Gene3D" id="3.10.310.70">
    <property type="match status" value="1"/>
</dbReference>
<keyword evidence="2" id="KW-0378">Hydrolase</keyword>
<gene>
    <name evidence="2" type="ORF">D8M05_04185</name>
</gene>
<comment type="caution">
    <text evidence="2">The sequence shown here is derived from an EMBL/GenBank/DDBJ whole genome shotgun (WGS) entry which is preliminary data.</text>
</comment>
<dbReference type="RefSeq" id="WP_121128955.1">
    <property type="nucleotide sequence ID" value="NZ_JBHUFK010000001.1"/>
</dbReference>
<dbReference type="PANTHER" id="PTHR22642">
    <property type="entry name" value="IMIDAZOLONEPROPIONASE"/>
    <property type="match status" value="1"/>
</dbReference>
<dbReference type="SUPFAM" id="SSF51556">
    <property type="entry name" value="Metallo-dependent hydrolases"/>
    <property type="match status" value="1"/>
</dbReference>
<dbReference type="Gene3D" id="2.30.40.10">
    <property type="entry name" value="Urease, subunit C, domain 1"/>
    <property type="match status" value="1"/>
</dbReference>
<dbReference type="Proteomes" id="UP000281813">
    <property type="component" value="Unassembled WGS sequence"/>
</dbReference>
<dbReference type="InterPro" id="IPR011059">
    <property type="entry name" value="Metal-dep_hydrolase_composite"/>
</dbReference>
<sequence>MRKIFINGVIYTFNQNHPTTEAVVVENGRFVSMGTTNEMIQNWKNANTEVIDFGGKAVTPGLVDSHLHLSMIADNFINLDLTGVGSKQFMLERIGAQANTLKPGEWLLGGGWDENLFTEGSIPPLSELDYVAPNNPLYLTRVCKHAAVVNSKALEMSNYHPAITVPEGGTIVIDETTKKPTGLLLESASDLIKQHIPANSYEVTKNAMRQAIQFAMSKGITSAHSNDPLYLGGLARTYQIYDELLNEEQLGLRCNLLINHEYLDDLKNAGMYAGYGNDTLQIGAVKIFADGAFGRRTALLSEPYADDRDNYGDEMLDPYALSNIVKRAREIDMPIAVHTIGDKALENVLDVLDRFPTVSHRDRLIHTQVLHEDLIQRLAEPSRIADIQPRFLASDFPWVAERLGEDRLKLSYAWKSLQKAGVICAGGSDSPVEPVDPLLGIHAAVTRKIPGQNTIYNADERLTMHEAFRLFTELGAYPTNEETIKGTIARGKLADMTVYSMNPFKMEDPDELLTTEIEMTIIGGEIKYCK</sequence>
<dbReference type="Pfam" id="PF07969">
    <property type="entry name" value="Amidohydro_3"/>
    <property type="match status" value="1"/>
</dbReference>
<organism evidence="2 3">
    <name type="scientific">Oceanobacillus bengalensis</name>
    <dbReference type="NCBI Taxonomy" id="1435466"/>
    <lineage>
        <taxon>Bacteria</taxon>
        <taxon>Bacillati</taxon>
        <taxon>Bacillota</taxon>
        <taxon>Bacilli</taxon>
        <taxon>Bacillales</taxon>
        <taxon>Bacillaceae</taxon>
        <taxon>Oceanobacillus</taxon>
    </lineage>
</organism>
<evidence type="ECO:0000313" key="3">
    <source>
        <dbReference type="Proteomes" id="UP000281813"/>
    </source>
</evidence>
<feature type="domain" description="Amidohydrolase 3" evidence="1">
    <location>
        <begin position="49"/>
        <end position="526"/>
    </location>
</feature>
<reference evidence="2 3" key="1">
    <citation type="journal article" date="2015" name="Antonie Van Leeuwenhoek">
        <title>Oceanobacillus bengalensis sp. nov., a bacterium isolated from seawater of the Bay of Bengal.</title>
        <authorList>
            <person name="Yongchang O."/>
            <person name="Xiang W."/>
            <person name="Wang G."/>
        </authorList>
    </citation>
    <scope>NUCLEOTIDE SEQUENCE [LARGE SCALE GENOMIC DNA]</scope>
    <source>
        <strain evidence="2 3">MCCC 1K00260</strain>
    </source>
</reference>
<dbReference type="AlphaFoldDB" id="A0A494Z559"/>
<accession>A0A494Z559</accession>
<dbReference type="CDD" id="cd01300">
    <property type="entry name" value="YtcJ_like"/>
    <property type="match status" value="1"/>
</dbReference>
<name>A0A494Z559_9BACI</name>
<dbReference type="OrthoDB" id="9767366at2"/>
<dbReference type="InterPro" id="IPR032466">
    <property type="entry name" value="Metal_Hydrolase"/>
</dbReference>
<protein>
    <submittedName>
        <fullName evidence="2">Amidohydrolase</fullName>
    </submittedName>
</protein>
<evidence type="ECO:0000313" key="2">
    <source>
        <dbReference type="EMBL" id="RKQ17605.1"/>
    </source>
</evidence>
<dbReference type="GO" id="GO:0016810">
    <property type="term" value="F:hydrolase activity, acting on carbon-nitrogen (but not peptide) bonds"/>
    <property type="evidence" value="ECO:0007669"/>
    <property type="project" value="InterPro"/>
</dbReference>
<dbReference type="InterPro" id="IPR013108">
    <property type="entry name" value="Amidohydro_3"/>
</dbReference>